<proteinExistence type="predicted"/>
<dbReference type="InterPro" id="IPR035198">
    <property type="entry name" value="SU10_MCP"/>
</dbReference>
<name>A0A6M3KRM9_9ZZZZ</name>
<dbReference type="EMBL" id="MT142523">
    <property type="protein sequence ID" value="QJA84085.1"/>
    <property type="molecule type" value="Genomic_DNA"/>
</dbReference>
<gene>
    <name evidence="1" type="ORF">MM415A00229_0033</name>
</gene>
<accession>A0A6M3KRM9</accession>
<reference evidence="1" key="1">
    <citation type="submission" date="2020-03" db="EMBL/GenBank/DDBJ databases">
        <title>The deep terrestrial virosphere.</title>
        <authorList>
            <person name="Holmfeldt K."/>
            <person name="Nilsson E."/>
            <person name="Simone D."/>
            <person name="Lopez-Fernandez M."/>
            <person name="Wu X."/>
            <person name="de Brujin I."/>
            <person name="Lundin D."/>
            <person name="Andersson A."/>
            <person name="Bertilsson S."/>
            <person name="Dopson M."/>
        </authorList>
    </citation>
    <scope>NUCLEOTIDE SEQUENCE</scope>
    <source>
        <strain evidence="1">MM415A00229</strain>
    </source>
</reference>
<sequence length="441" mass="48578">MAVTTPFMGLRGTDQYLTDIIPESFREQILWLYPTGRAPLTGLTGKMPSKSLDSTDHNYWVQSLAEQGGAVTDIYDDEAMTDNTISDTAAAGHTLFIKMPETQTKGLACVGEFREGHDVAIRYSADSSVDEAGVVTKVVRNGASSYIAVRLLELAAVAASGNGLSDADEVYIMGSANPEGGAAVGSINYNPKKFSTKTQIFKNSINLTKTALAVAARAGLSKEAKLKDARRIVAELHAVEMERAFMFGTGVEEIGDNGQPMRRLTGLFKFLRTYYSAQESSYKYAAAYSGKTWLQGGYDWFESTLPPIFRYGAMNERVGFCGDLAFVNINKLIRSLGWEELKPETKVFGARVYDWLSPSGLIHLWPHPLFNIMPSMRKSMFLYDPNDVEYRPLAGRDTKLSDISIPGVDDVREEYLTECTIEAHFPEKMGLLHGIGDDNAV</sequence>
<organism evidence="1">
    <name type="scientific">viral metagenome</name>
    <dbReference type="NCBI Taxonomy" id="1070528"/>
    <lineage>
        <taxon>unclassified sequences</taxon>
        <taxon>metagenomes</taxon>
        <taxon>organismal metagenomes</taxon>
    </lineage>
</organism>
<protein>
    <submittedName>
        <fullName evidence="1">Putative capsid protein</fullName>
    </submittedName>
</protein>
<evidence type="ECO:0000313" key="1">
    <source>
        <dbReference type="EMBL" id="QJA84085.1"/>
    </source>
</evidence>
<dbReference type="AlphaFoldDB" id="A0A6M3KRM9"/>
<dbReference type="Pfam" id="PF17236">
    <property type="entry name" value="SU10_MCP"/>
    <property type="match status" value="1"/>
</dbReference>